<organism evidence="2 3">
    <name type="scientific">Pontixanthobacter aquaemixtae</name>
    <dbReference type="NCBI Taxonomy" id="1958940"/>
    <lineage>
        <taxon>Bacteria</taxon>
        <taxon>Pseudomonadati</taxon>
        <taxon>Pseudomonadota</taxon>
        <taxon>Alphaproteobacteria</taxon>
        <taxon>Sphingomonadales</taxon>
        <taxon>Erythrobacteraceae</taxon>
        <taxon>Pontixanthobacter</taxon>
    </lineage>
</organism>
<feature type="compositionally biased region" description="Basic and acidic residues" evidence="1">
    <location>
        <begin position="87"/>
        <end position="96"/>
    </location>
</feature>
<dbReference type="Proteomes" id="UP000442714">
    <property type="component" value="Unassembled WGS sequence"/>
</dbReference>
<comment type="caution">
    <text evidence="2">The sequence shown here is derived from an EMBL/GenBank/DDBJ whole genome shotgun (WGS) entry which is preliminary data.</text>
</comment>
<evidence type="ECO:0000313" key="2">
    <source>
        <dbReference type="EMBL" id="MXO89985.1"/>
    </source>
</evidence>
<protein>
    <submittedName>
        <fullName evidence="2">Uncharacterized protein</fullName>
    </submittedName>
</protein>
<sequence>MSRKLPKGFEALEPFIAIWSANTAAQRDNLRTTVPAQQRAAFHRVIAPLANQALDQLDEKGLANFDAADENLMQLLLAYAHVGHAEEVQGSDEAKHAATRPRLRFTRAPADRATNADSLP</sequence>
<name>A0A844ZQ54_9SPHN</name>
<keyword evidence="3" id="KW-1185">Reference proteome</keyword>
<dbReference type="AlphaFoldDB" id="A0A844ZQ54"/>
<proteinExistence type="predicted"/>
<gene>
    <name evidence="2" type="ORF">GRI41_04050</name>
</gene>
<evidence type="ECO:0000256" key="1">
    <source>
        <dbReference type="SAM" id="MobiDB-lite"/>
    </source>
</evidence>
<dbReference type="RefSeq" id="WP_160603478.1">
    <property type="nucleotide sequence ID" value="NZ_WTYX01000001.1"/>
</dbReference>
<dbReference type="OrthoDB" id="7477117at2"/>
<reference evidence="2 3" key="1">
    <citation type="submission" date="2019-12" db="EMBL/GenBank/DDBJ databases">
        <title>Genomic-based taxomic classification of the family Erythrobacteraceae.</title>
        <authorList>
            <person name="Xu L."/>
        </authorList>
    </citation>
    <scope>NUCLEOTIDE SEQUENCE [LARGE SCALE GENOMIC DNA]</scope>
    <source>
        <strain evidence="2 3">KCTC 52763</strain>
    </source>
</reference>
<evidence type="ECO:0000313" key="3">
    <source>
        <dbReference type="Proteomes" id="UP000442714"/>
    </source>
</evidence>
<dbReference type="EMBL" id="WTYX01000001">
    <property type="protein sequence ID" value="MXO89985.1"/>
    <property type="molecule type" value="Genomic_DNA"/>
</dbReference>
<feature type="region of interest" description="Disordered" evidence="1">
    <location>
        <begin position="87"/>
        <end position="120"/>
    </location>
</feature>
<accession>A0A844ZQ54</accession>